<keyword evidence="2 4" id="KW-0012">Acyltransferase</keyword>
<dbReference type="HOGENOM" id="CLU_030558_1_1_11"/>
<dbReference type="Gene3D" id="3.30.70.250">
    <property type="entry name" value="Malonyl-CoA ACP transacylase, ACP-binding"/>
    <property type="match status" value="1"/>
</dbReference>
<dbReference type="Gene3D" id="3.40.366.10">
    <property type="entry name" value="Malonyl-Coenzyme A Acyl Carrier Protein, domain 2"/>
    <property type="match status" value="1"/>
</dbReference>
<dbReference type="InterPro" id="IPR024925">
    <property type="entry name" value="Malonyl_CoA-ACP_transAc"/>
</dbReference>
<evidence type="ECO:0000259" key="6">
    <source>
        <dbReference type="SMART" id="SM00827"/>
    </source>
</evidence>
<dbReference type="PIRSF" id="PIRSF000446">
    <property type="entry name" value="Mct"/>
    <property type="match status" value="1"/>
</dbReference>
<comment type="catalytic activity">
    <reaction evidence="3 4">
        <text>holo-[ACP] + malonyl-CoA = malonyl-[ACP] + CoA</text>
        <dbReference type="Rhea" id="RHEA:41792"/>
        <dbReference type="Rhea" id="RHEA-COMP:9623"/>
        <dbReference type="Rhea" id="RHEA-COMP:9685"/>
        <dbReference type="ChEBI" id="CHEBI:57287"/>
        <dbReference type="ChEBI" id="CHEBI:57384"/>
        <dbReference type="ChEBI" id="CHEBI:64479"/>
        <dbReference type="ChEBI" id="CHEBI:78449"/>
        <dbReference type="EC" id="2.3.1.39"/>
    </reaction>
</comment>
<reference evidence="7 8" key="1">
    <citation type="journal article" date="2009" name="Stand. Genomic Sci.">
        <title>Complete genome sequence of Slackia heliotrinireducens type strain (RHS 1).</title>
        <authorList>
            <person name="Pukall R."/>
            <person name="Lapidus A."/>
            <person name="Nolan M."/>
            <person name="Copeland A."/>
            <person name="Glavina Del Rio T."/>
            <person name="Lucas S."/>
            <person name="Chen F."/>
            <person name="Tice H."/>
            <person name="Cheng J.F."/>
            <person name="Chertkov O."/>
            <person name="Bruce D."/>
            <person name="Goodwin L."/>
            <person name="Kuske C."/>
            <person name="Brettin T."/>
            <person name="Detter J.C."/>
            <person name="Han C."/>
            <person name="Pitluck S."/>
            <person name="Pati A."/>
            <person name="Mavrommatis K."/>
            <person name="Ivanova N."/>
            <person name="Ovchinnikova G."/>
            <person name="Chen A."/>
            <person name="Palaniappan K."/>
            <person name="Schneider S."/>
            <person name="Rohde M."/>
            <person name="Chain P."/>
            <person name="D'haeseleer P."/>
            <person name="Goker M."/>
            <person name="Bristow J."/>
            <person name="Eisen J.A."/>
            <person name="Markowitz V."/>
            <person name="Kyrpides N.C."/>
            <person name="Klenk H.P."/>
            <person name="Hugenholtz P."/>
        </authorList>
    </citation>
    <scope>NUCLEOTIDE SEQUENCE [LARGE SCALE GENOMIC DNA]</scope>
    <source>
        <strain evidence="8">ATCC 29202 / DSM 20476 / NCTC 11029 / RHS 1</strain>
    </source>
</reference>
<dbReference type="eggNOG" id="COG0331">
    <property type="taxonomic scope" value="Bacteria"/>
</dbReference>
<dbReference type="SUPFAM" id="SSF55048">
    <property type="entry name" value="Probable ACP-binding domain of malonyl-CoA ACP transacylase"/>
    <property type="match status" value="1"/>
</dbReference>
<dbReference type="RefSeq" id="WP_012797291.1">
    <property type="nucleotide sequence ID" value="NC_013165.1"/>
</dbReference>
<dbReference type="InterPro" id="IPR050858">
    <property type="entry name" value="Mal-CoA-ACP_Trans/PKS_FabD"/>
</dbReference>
<dbReference type="InterPro" id="IPR016035">
    <property type="entry name" value="Acyl_Trfase/lysoPLipase"/>
</dbReference>
<proteinExistence type="inferred from homology"/>
<feature type="domain" description="Malonyl-CoA:ACP transacylase (MAT)" evidence="6">
    <location>
        <begin position="7"/>
        <end position="293"/>
    </location>
</feature>
<dbReference type="PANTHER" id="PTHR42681:SF1">
    <property type="entry name" value="MALONYL-COA-ACYL CARRIER PROTEIN TRANSACYLASE, MITOCHONDRIAL"/>
    <property type="match status" value="1"/>
</dbReference>
<dbReference type="KEGG" id="shi:Shel_01060"/>
<evidence type="ECO:0000256" key="1">
    <source>
        <dbReference type="ARBA" id="ARBA00022679"/>
    </source>
</evidence>
<feature type="active site" evidence="5">
    <location>
        <position position="90"/>
    </location>
</feature>
<dbReference type="InterPro" id="IPR014043">
    <property type="entry name" value="Acyl_transferase_dom"/>
</dbReference>
<comment type="similarity">
    <text evidence="4">Belongs to the fabD family.</text>
</comment>
<organism evidence="7 8">
    <name type="scientific">Slackia heliotrinireducens (strain ATCC 29202 / DSM 20476 / NCTC 11029 / RHS 1)</name>
    <name type="common">Peptococcus heliotrinreducens</name>
    <dbReference type="NCBI Taxonomy" id="471855"/>
    <lineage>
        <taxon>Bacteria</taxon>
        <taxon>Bacillati</taxon>
        <taxon>Actinomycetota</taxon>
        <taxon>Coriobacteriia</taxon>
        <taxon>Eggerthellales</taxon>
        <taxon>Eggerthellaceae</taxon>
        <taxon>Slackia</taxon>
    </lineage>
</organism>
<dbReference type="Pfam" id="PF00698">
    <property type="entry name" value="Acyl_transf_1"/>
    <property type="match status" value="1"/>
</dbReference>
<dbReference type="EC" id="2.3.1.39" evidence="4"/>
<dbReference type="GO" id="GO:0004314">
    <property type="term" value="F:[acyl-carrier-protein] S-malonyltransferase activity"/>
    <property type="evidence" value="ECO:0007669"/>
    <property type="project" value="UniProtKB-EC"/>
</dbReference>
<gene>
    <name evidence="7" type="ordered locus">Shel_01060</name>
</gene>
<evidence type="ECO:0000256" key="5">
    <source>
        <dbReference type="PIRSR" id="PIRSR000446-1"/>
    </source>
</evidence>
<keyword evidence="8" id="KW-1185">Reference proteome</keyword>
<sequence>MAGLAFVFSGQGDQRPGMGKDLYDQGGAAARVFDTCERLRPGTIDQCFGASLDELSRTENAQPCLFAMELAMAESLREQGISPQAVAGFSLGEMVAATFAGVFTPEDGFGLVCTRGRLMQQAAQRFDTFMAAVVKLDASQVRSLCEQMPDVYPVNFNCPGQTTVAGSSLQQAAFIESVRQAGGRAIPLNVSGAFHSPYMEEAAGAFAKELRLKQAHPANIAMYSNVTGGPYGTIDPVDLLWRQVASPVLWETEVGRMIDDGIDTFVEIGPGHTLTNMIRRISSEVRAVSAAECNVAEL</sequence>
<feature type="active site" evidence="5">
    <location>
        <position position="195"/>
    </location>
</feature>
<dbReference type="Proteomes" id="UP000002026">
    <property type="component" value="Chromosome"/>
</dbReference>
<accession>C7N0V2</accession>
<dbReference type="InterPro" id="IPR001227">
    <property type="entry name" value="Ac_transferase_dom_sf"/>
</dbReference>
<dbReference type="EMBL" id="CP001684">
    <property type="protein sequence ID" value="ACV21180.1"/>
    <property type="molecule type" value="Genomic_DNA"/>
</dbReference>
<keyword evidence="1 4" id="KW-0808">Transferase</keyword>
<evidence type="ECO:0000313" key="8">
    <source>
        <dbReference type="Proteomes" id="UP000002026"/>
    </source>
</evidence>
<dbReference type="GO" id="GO:0006633">
    <property type="term" value="P:fatty acid biosynthetic process"/>
    <property type="evidence" value="ECO:0007669"/>
    <property type="project" value="TreeGrafter"/>
</dbReference>
<dbReference type="STRING" id="471855.Shel_01060"/>
<evidence type="ECO:0000256" key="4">
    <source>
        <dbReference type="PIRNR" id="PIRNR000446"/>
    </source>
</evidence>
<dbReference type="GO" id="GO:0005829">
    <property type="term" value="C:cytosol"/>
    <property type="evidence" value="ECO:0007669"/>
    <property type="project" value="TreeGrafter"/>
</dbReference>
<evidence type="ECO:0000313" key="7">
    <source>
        <dbReference type="EMBL" id="ACV21180.1"/>
    </source>
</evidence>
<evidence type="ECO:0000256" key="3">
    <source>
        <dbReference type="ARBA" id="ARBA00048462"/>
    </source>
</evidence>
<dbReference type="SUPFAM" id="SSF52151">
    <property type="entry name" value="FabD/lysophospholipase-like"/>
    <property type="match status" value="1"/>
</dbReference>
<dbReference type="InterPro" id="IPR016036">
    <property type="entry name" value="Malonyl_transacylase_ACP-bd"/>
</dbReference>
<name>C7N0V2_SLAHD</name>
<evidence type="ECO:0000256" key="2">
    <source>
        <dbReference type="ARBA" id="ARBA00023315"/>
    </source>
</evidence>
<dbReference type="SMART" id="SM00827">
    <property type="entry name" value="PKS_AT"/>
    <property type="match status" value="1"/>
</dbReference>
<dbReference type="AlphaFoldDB" id="C7N0V2"/>
<protein>
    <recommendedName>
        <fullName evidence="4">Malonyl CoA-acyl carrier protein transacylase</fullName>
        <ecNumber evidence="4">2.3.1.39</ecNumber>
    </recommendedName>
</protein>
<dbReference type="PANTHER" id="PTHR42681">
    <property type="entry name" value="MALONYL-COA-ACYL CARRIER PROTEIN TRANSACYLASE, MITOCHONDRIAL"/>
    <property type="match status" value="1"/>
</dbReference>